<evidence type="ECO:0008006" key="3">
    <source>
        <dbReference type="Google" id="ProtNLM"/>
    </source>
</evidence>
<reference evidence="1 2" key="1">
    <citation type="submission" date="2021-06" db="EMBL/GenBank/DDBJ databases">
        <authorList>
            <person name="Palmer J.M."/>
        </authorList>
    </citation>
    <scope>NUCLEOTIDE SEQUENCE [LARGE SCALE GENOMIC DNA]</scope>
    <source>
        <strain evidence="2">if_2019</strain>
        <tissue evidence="1">Muscle</tissue>
    </source>
</reference>
<proteinExistence type="predicted"/>
<sequence>MLQLRPVVSVSGCFCHCGPPWLLLLDQSSSTRNESWEKMDREGYSQLILQIGQKKDTFVCRIRQTFRASL</sequence>
<dbReference type="EMBL" id="JAHRIQ010016005">
    <property type="protein sequence ID" value="MEQ2226713.1"/>
    <property type="molecule type" value="Genomic_DNA"/>
</dbReference>
<protein>
    <recommendedName>
        <fullName evidence="3">MHC class I antigen</fullName>
    </recommendedName>
</protein>
<keyword evidence="2" id="KW-1185">Reference proteome</keyword>
<dbReference type="Proteomes" id="UP001482620">
    <property type="component" value="Unassembled WGS sequence"/>
</dbReference>
<organism evidence="1 2">
    <name type="scientific">Ilyodon furcidens</name>
    <name type="common">goldbreast splitfin</name>
    <dbReference type="NCBI Taxonomy" id="33524"/>
    <lineage>
        <taxon>Eukaryota</taxon>
        <taxon>Metazoa</taxon>
        <taxon>Chordata</taxon>
        <taxon>Craniata</taxon>
        <taxon>Vertebrata</taxon>
        <taxon>Euteleostomi</taxon>
        <taxon>Actinopterygii</taxon>
        <taxon>Neopterygii</taxon>
        <taxon>Teleostei</taxon>
        <taxon>Neoteleostei</taxon>
        <taxon>Acanthomorphata</taxon>
        <taxon>Ovalentaria</taxon>
        <taxon>Atherinomorphae</taxon>
        <taxon>Cyprinodontiformes</taxon>
        <taxon>Goodeidae</taxon>
        <taxon>Ilyodon</taxon>
    </lineage>
</organism>
<name>A0ABV0T1F8_9TELE</name>
<comment type="caution">
    <text evidence="1">The sequence shown here is derived from an EMBL/GenBank/DDBJ whole genome shotgun (WGS) entry which is preliminary data.</text>
</comment>
<evidence type="ECO:0000313" key="2">
    <source>
        <dbReference type="Proteomes" id="UP001482620"/>
    </source>
</evidence>
<evidence type="ECO:0000313" key="1">
    <source>
        <dbReference type="EMBL" id="MEQ2226713.1"/>
    </source>
</evidence>
<gene>
    <name evidence="1" type="ORF">ILYODFUR_030156</name>
</gene>
<accession>A0ABV0T1F8</accession>